<protein>
    <submittedName>
        <fullName evidence="2">HTH domain-containing protein</fullName>
    </submittedName>
</protein>
<dbReference type="Gene3D" id="1.10.10.10">
    <property type="entry name" value="Winged helix-like DNA-binding domain superfamily/Winged helix DNA-binding domain"/>
    <property type="match status" value="1"/>
</dbReference>
<dbReference type="AlphaFoldDB" id="A0A9D1SH00"/>
<sequence>MNRLKTDILRQLRQSGSRPVSGERLAEQFSVTRAAVWKSIAALKRDGYRIEGVPRAGYRLLPSDVADGAELSRLLENAGFPGVGIRIAATLPSTNAFAERLLGEDFALPFLVLAERQTAGRARRGERFPSEPGGMYMSLAFRPGPVPSLHDLAEAVYSLVRSVIGGELRENAVFNGGEKACGMLVEWVADPDGIRACIAGIGVYPEVLAPDVRVKFPSRIELCAAVAAAVLEKFPPAPPDR</sequence>
<name>A0A9D1SH00_9FIRM</name>
<accession>A0A9D1SH00</accession>
<dbReference type="GO" id="GO:0016740">
    <property type="term" value="F:transferase activity"/>
    <property type="evidence" value="ECO:0007669"/>
    <property type="project" value="UniProtKB-ARBA"/>
</dbReference>
<evidence type="ECO:0000313" key="3">
    <source>
        <dbReference type="Proteomes" id="UP000824081"/>
    </source>
</evidence>
<dbReference type="Gene3D" id="3.30.930.10">
    <property type="entry name" value="Bira Bifunctional Protein, Domain 2"/>
    <property type="match status" value="1"/>
</dbReference>
<dbReference type="EMBL" id="DVMZ01000108">
    <property type="protein sequence ID" value="HIU59288.1"/>
    <property type="molecule type" value="Genomic_DNA"/>
</dbReference>
<proteinExistence type="predicted"/>
<dbReference type="Pfam" id="PF08279">
    <property type="entry name" value="HTH_11"/>
    <property type="match status" value="1"/>
</dbReference>
<reference evidence="2" key="2">
    <citation type="journal article" date="2021" name="PeerJ">
        <title>Extensive microbial diversity within the chicken gut microbiome revealed by metagenomics and culture.</title>
        <authorList>
            <person name="Gilroy R."/>
            <person name="Ravi A."/>
            <person name="Getino M."/>
            <person name="Pursley I."/>
            <person name="Horton D.L."/>
            <person name="Alikhan N.F."/>
            <person name="Baker D."/>
            <person name="Gharbi K."/>
            <person name="Hall N."/>
            <person name="Watson M."/>
            <person name="Adriaenssens E.M."/>
            <person name="Foster-Nyarko E."/>
            <person name="Jarju S."/>
            <person name="Secka A."/>
            <person name="Antonio M."/>
            <person name="Oren A."/>
            <person name="Chaudhuri R.R."/>
            <person name="La Ragione R."/>
            <person name="Hildebrand F."/>
            <person name="Pallen M.J."/>
        </authorList>
    </citation>
    <scope>NUCLEOTIDE SEQUENCE</scope>
    <source>
        <strain evidence="2">11687</strain>
    </source>
</reference>
<dbReference type="Proteomes" id="UP000824081">
    <property type="component" value="Unassembled WGS sequence"/>
</dbReference>
<evidence type="ECO:0000313" key="2">
    <source>
        <dbReference type="EMBL" id="HIU59288.1"/>
    </source>
</evidence>
<dbReference type="InterPro" id="IPR036388">
    <property type="entry name" value="WH-like_DNA-bd_sf"/>
</dbReference>
<feature type="domain" description="Helix-turn-helix type 11" evidence="1">
    <location>
        <begin position="6"/>
        <end position="59"/>
    </location>
</feature>
<evidence type="ECO:0000259" key="1">
    <source>
        <dbReference type="Pfam" id="PF08279"/>
    </source>
</evidence>
<dbReference type="SUPFAM" id="SSF55681">
    <property type="entry name" value="Class II aaRS and biotin synthetases"/>
    <property type="match status" value="1"/>
</dbReference>
<dbReference type="SUPFAM" id="SSF46785">
    <property type="entry name" value="Winged helix' DNA-binding domain"/>
    <property type="match status" value="1"/>
</dbReference>
<dbReference type="InterPro" id="IPR036390">
    <property type="entry name" value="WH_DNA-bd_sf"/>
</dbReference>
<dbReference type="InterPro" id="IPR013196">
    <property type="entry name" value="HTH_11"/>
</dbReference>
<dbReference type="GO" id="GO:0140096">
    <property type="term" value="F:catalytic activity, acting on a protein"/>
    <property type="evidence" value="ECO:0007669"/>
    <property type="project" value="UniProtKB-ARBA"/>
</dbReference>
<comment type="caution">
    <text evidence="2">The sequence shown here is derived from an EMBL/GenBank/DDBJ whole genome shotgun (WGS) entry which is preliminary data.</text>
</comment>
<gene>
    <name evidence="2" type="ORF">IAC57_04200</name>
</gene>
<reference evidence="2" key="1">
    <citation type="submission" date="2020-10" db="EMBL/GenBank/DDBJ databases">
        <authorList>
            <person name="Gilroy R."/>
        </authorList>
    </citation>
    <scope>NUCLEOTIDE SEQUENCE</scope>
    <source>
        <strain evidence="2">11687</strain>
    </source>
</reference>
<dbReference type="InterPro" id="IPR045864">
    <property type="entry name" value="aa-tRNA-synth_II/BPL/LPL"/>
</dbReference>
<organism evidence="2 3">
    <name type="scientific">Candidatus Scatosoma pullistercoris</name>
    <dbReference type="NCBI Taxonomy" id="2840934"/>
    <lineage>
        <taxon>Bacteria</taxon>
        <taxon>Bacillati</taxon>
        <taxon>Bacillota</taxon>
        <taxon>Clostridia</taxon>
        <taxon>Candidatus Scatosoma</taxon>
    </lineage>
</organism>